<dbReference type="PANTHER" id="PTHR10695">
    <property type="entry name" value="DEPHOSPHO-COA KINASE-RELATED"/>
    <property type="match status" value="1"/>
</dbReference>
<evidence type="ECO:0000256" key="3">
    <source>
        <dbReference type="SAM" id="Phobius"/>
    </source>
</evidence>
<dbReference type="EMBL" id="VXIS01000068">
    <property type="protein sequence ID" value="KAA8908472.1"/>
    <property type="molecule type" value="Genomic_DNA"/>
</dbReference>
<accession>A0A5J5F0I6</accession>
<dbReference type="FunCoup" id="A0A5J5F0I6">
    <property type="interactions" value="424"/>
</dbReference>
<dbReference type="SUPFAM" id="SSF52540">
    <property type="entry name" value="P-loop containing nucleoside triphosphate hydrolases"/>
    <property type="match status" value="1"/>
</dbReference>
<comment type="caution">
    <text evidence="4">The sequence shown here is derived from an EMBL/GenBank/DDBJ whole genome shotgun (WGS) entry which is preliminary data.</text>
</comment>
<dbReference type="Pfam" id="PF01121">
    <property type="entry name" value="CoaE"/>
    <property type="match status" value="1"/>
</dbReference>
<dbReference type="AlphaFoldDB" id="A0A5J5F0I6"/>
<keyword evidence="4" id="KW-0418">Kinase</keyword>
<name>A0A5J5F0I6_9PEZI</name>
<keyword evidence="4" id="KW-0808">Transferase</keyword>
<dbReference type="GO" id="GO:0015937">
    <property type="term" value="P:coenzyme A biosynthetic process"/>
    <property type="evidence" value="ECO:0007669"/>
    <property type="project" value="InterPro"/>
</dbReference>
<dbReference type="InterPro" id="IPR001977">
    <property type="entry name" value="Depp_CoAkinase"/>
</dbReference>
<dbReference type="CDD" id="cd02022">
    <property type="entry name" value="DPCK"/>
    <property type="match status" value="1"/>
</dbReference>
<evidence type="ECO:0000256" key="2">
    <source>
        <dbReference type="ARBA" id="ARBA00022840"/>
    </source>
</evidence>
<keyword evidence="3" id="KW-0472">Membrane</keyword>
<dbReference type="PANTHER" id="PTHR10695:SF46">
    <property type="entry name" value="BIFUNCTIONAL COENZYME A SYNTHASE-RELATED"/>
    <property type="match status" value="1"/>
</dbReference>
<gene>
    <name evidence="4" type="ORF">FN846DRAFT_660643</name>
</gene>
<evidence type="ECO:0000313" key="4">
    <source>
        <dbReference type="EMBL" id="KAA8908472.1"/>
    </source>
</evidence>
<evidence type="ECO:0000313" key="5">
    <source>
        <dbReference type="Proteomes" id="UP000326924"/>
    </source>
</evidence>
<dbReference type="NCBIfam" id="TIGR00152">
    <property type="entry name" value="dephospho-CoA kinase"/>
    <property type="match status" value="1"/>
</dbReference>
<dbReference type="PROSITE" id="PS51219">
    <property type="entry name" value="DPCK"/>
    <property type="match status" value="1"/>
</dbReference>
<protein>
    <submittedName>
        <fullName evidence="4">Dephospho-CoA kinase-domain-containing protein</fullName>
    </submittedName>
</protein>
<reference evidence="4 5" key="1">
    <citation type="submission" date="2019-09" db="EMBL/GenBank/DDBJ databases">
        <title>Draft genome of the ectomycorrhizal ascomycete Sphaerosporella brunnea.</title>
        <authorList>
            <consortium name="DOE Joint Genome Institute"/>
            <person name="Benucci G.M."/>
            <person name="Marozzi G."/>
            <person name="Antonielli L."/>
            <person name="Sanchez S."/>
            <person name="Marco P."/>
            <person name="Wang X."/>
            <person name="Falini L.B."/>
            <person name="Barry K."/>
            <person name="Haridas S."/>
            <person name="Lipzen A."/>
            <person name="Labutti K."/>
            <person name="Grigoriev I.V."/>
            <person name="Murat C."/>
            <person name="Martin F."/>
            <person name="Albertini E."/>
            <person name="Donnini D."/>
            <person name="Bonito G."/>
        </authorList>
    </citation>
    <scope>NUCLEOTIDE SEQUENCE [LARGE SCALE GENOMIC DNA]</scope>
    <source>
        <strain evidence="4 5">Sb_GMNB300</strain>
    </source>
</reference>
<dbReference type="InterPro" id="IPR027417">
    <property type="entry name" value="P-loop_NTPase"/>
</dbReference>
<keyword evidence="3" id="KW-0812">Transmembrane</keyword>
<keyword evidence="1" id="KW-0547">Nucleotide-binding</keyword>
<keyword evidence="5" id="KW-1185">Reference proteome</keyword>
<dbReference type="Proteomes" id="UP000326924">
    <property type="component" value="Unassembled WGS sequence"/>
</dbReference>
<feature type="transmembrane region" description="Helical" evidence="3">
    <location>
        <begin position="221"/>
        <end position="245"/>
    </location>
</feature>
<dbReference type="OrthoDB" id="247245at2759"/>
<organism evidence="4 5">
    <name type="scientific">Sphaerosporella brunnea</name>
    <dbReference type="NCBI Taxonomy" id="1250544"/>
    <lineage>
        <taxon>Eukaryota</taxon>
        <taxon>Fungi</taxon>
        <taxon>Dikarya</taxon>
        <taxon>Ascomycota</taxon>
        <taxon>Pezizomycotina</taxon>
        <taxon>Pezizomycetes</taxon>
        <taxon>Pezizales</taxon>
        <taxon>Pyronemataceae</taxon>
        <taxon>Sphaerosporella</taxon>
    </lineage>
</organism>
<dbReference type="Gene3D" id="3.40.50.300">
    <property type="entry name" value="P-loop containing nucleotide triphosphate hydrolases"/>
    <property type="match status" value="1"/>
</dbReference>
<keyword evidence="2" id="KW-0067">ATP-binding</keyword>
<evidence type="ECO:0000256" key="1">
    <source>
        <dbReference type="ARBA" id="ARBA00022741"/>
    </source>
</evidence>
<dbReference type="GO" id="GO:0004140">
    <property type="term" value="F:dephospho-CoA kinase activity"/>
    <property type="evidence" value="ECO:0007669"/>
    <property type="project" value="InterPro"/>
</dbReference>
<dbReference type="InParanoid" id="A0A5J5F0I6"/>
<dbReference type="GO" id="GO:0005524">
    <property type="term" value="F:ATP binding"/>
    <property type="evidence" value="ECO:0007669"/>
    <property type="project" value="UniProtKB-KW"/>
</dbReference>
<dbReference type="HAMAP" id="MF_00376">
    <property type="entry name" value="Dephospho_CoA_kinase"/>
    <property type="match status" value="1"/>
</dbReference>
<proteinExistence type="inferred from homology"/>
<keyword evidence="3" id="KW-1133">Transmembrane helix</keyword>
<sequence length="264" mass="29771">MLLLGLTGSIATGKSTVSRLLSSAPYNLPIIDADVLARKVVEPGTPGYHAMVSYFQPTTPDLLRPDGTLDRAVLGRRVFGNSPERVRDRKVLNGIIHPLVRRATYKAILRAWIAGHWAVVLDVPLLFEAGMEVICGGVILVGVDEETQMRRLLARDAAAGLTEEDARRRIKSQWDWREKAELARFVFGKNAWIVDNSGSLEDLKREVDAIIKEAGKGRMGFWRWVWGNPPVALLCGAAVVVRNWWRRRQWNRRRKMEEAVKAKL</sequence>